<feature type="compositionally biased region" description="Basic and acidic residues" evidence="1">
    <location>
        <begin position="27"/>
        <end position="36"/>
    </location>
</feature>
<gene>
    <name evidence="2" type="ordered locus">MycrhN_2539</name>
</gene>
<feature type="compositionally biased region" description="Basic and acidic residues" evidence="1">
    <location>
        <begin position="1"/>
        <end position="15"/>
    </location>
</feature>
<evidence type="ECO:0000313" key="3">
    <source>
        <dbReference type="Proteomes" id="UP000005442"/>
    </source>
</evidence>
<dbReference type="KEGG" id="mrh:MycrhN_2539"/>
<feature type="region of interest" description="Disordered" evidence="1">
    <location>
        <begin position="1"/>
        <end position="55"/>
    </location>
</feature>
<dbReference type="EMBL" id="CP003169">
    <property type="protein sequence ID" value="AEV73125.1"/>
    <property type="molecule type" value="Genomic_DNA"/>
</dbReference>
<evidence type="ECO:0000313" key="2">
    <source>
        <dbReference type="EMBL" id="AEV73125.1"/>
    </source>
</evidence>
<protein>
    <submittedName>
        <fullName evidence="2">Uncharacterized protein</fullName>
    </submittedName>
</protein>
<dbReference type="AlphaFoldDB" id="G8RX77"/>
<dbReference type="Proteomes" id="UP000005442">
    <property type="component" value="Chromosome"/>
</dbReference>
<sequence length="66" mass="7032">MAEKQEQRATQKSDETVTEDLGGQQDLEPRDMEIRTVKGGVAGGGGGVGSGGRFSDLRLKQDIRAL</sequence>
<dbReference type="RefSeq" id="WP_014210935.1">
    <property type="nucleotide sequence ID" value="NC_016604.1"/>
</dbReference>
<dbReference type="STRING" id="710685.MycrhN_2539"/>
<accession>G8RX77</accession>
<dbReference type="HOGENOM" id="CLU_2826547_0_0_11"/>
<name>G8RX77_MYCRN</name>
<organism evidence="2 3">
    <name type="scientific">Mycolicibacterium rhodesiae (strain NBB3)</name>
    <name type="common">Mycobacterium rhodesiae</name>
    <dbReference type="NCBI Taxonomy" id="710685"/>
    <lineage>
        <taxon>Bacteria</taxon>
        <taxon>Bacillati</taxon>
        <taxon>Actinomycetota</taxon>
        <taxon>Actinomycetes</taxon>
        <taxon>Mycobacteriales</taxon>
        <taxon>Mycobacteriaceae</taxon>
        <taxon>Mycolicibacterium</taxon>
    </lineage>
</organism>
<evidence type="ECO:0000256" key="1">
    <source>
        <dbReference type="SAM" id="MobiDB-lite"/>
    </source>
</evidence>
<proteinExistence type="predicted"/>
<dbReference type="PATRIC" id="fig|710685.3.peg.2536"/>
<reference evidence="2 3" key="1">
    <citation type="submission" date="2011-12" db="EMBL/GenBank/DDBJ databases">
        <title>Complete sequence of Mycobacterium rhodesiae NBB3.</title>
        <authorList>
            <consortium name="US DOE Joint Genome Institute"/>
            <person name="Lucas S."/>
            <person name="Han J."/>
            <person name="Lapidus A."/>
            <person name="Cheng J.-F."/>
            <person name="Goodwin L."/>
            <person name="Pitluck S."/>
            <person name="Peters L."/>
            <person name="Mikhailova N."/>
            <person name="Gu W."/>
            <person name="Detter J.C."/>
            <person name="Han C."/>
            <person name="Tapia R."/>
            <person name="Land M."/>
            <person name="Hauser L."/>
            <person name="Kyrpides N."/>
            <person name="Ivanova N."/>
            <person name="Pagani I."/>
            <person name="Mattes T."/>
            <person name="Holmes A."/>
            <person name="Rutledge P."/>
            <person name="Paulsen I."/>
            <person name="Coleman N."/>
            <person name="Woyke T."/>
        </authorList>
    </citation>
    <scope>NUCLEOTIDE SEQUENCE [LARGE SCALE GENOMIC DNA]</scope>
    <source>
        <strain evidence="2 3">NBB3</strain>
    </source>
</reference>
<feature type="compositionally biased region" description="Gly residues" evidence="1">
    <location>
        <begin position="40"/>
        <end position="52"/>
    </location>
</feature>
<keyword evidence="3" id="KW-1185">Reference proteome</keyword>